<protein>
    <submittedName>
        <fullName evidence="1">Uncharacterized protein</fullName>
    </submittedName>
</protein>
<name>A0AAV5MPC5_9ROSI</name>
<organism evidence="1 2">
    <name type="scientific">Rubroshorea leprosula</name>
    <dbReference type="NCBI Taxonomy" id="152421"/>
    <lineage>
        <taxon>Eukaryota</taxon>
        <taxon>Viridiplantae</taxon>
        <taxon>Streptophyta</taxon>
        <taxon>Embryophyta</taxon>
        <taxon>Tracheophyta</taxon>
        <taxon>Spermatophyta</taxon>
        <taxon>Magnoliopsida</taxon>
        <taxon>eudicotyledons</taxon>
        <taxon>Gunneridae</taxon>
        <taxon>Pentapetalae</taxon>
        <taxon>rosids</taxon>
        <taxon>malvids</taxon>
        <taxon>Malvales</taxon>
        <taxon>Dipterocarpaceae</taxon>
        <taxon>Rubroshorea</taxon>
    </lineage>
</organism>
<gene>
    <name evidence="1" type="ORF">SLEP1_g58110</name>
</gene>
<evidence type="ECO:0000313" key="2">
    <source>
        <dbReference type="Proteomes" id="UP001054252"/>
    </source>
</evidence>
<evidence type="ECO:0000313" key="1">
    <source>
        <dbReference type="EMBL" id="GKV51454.1"/>
    </source>
</evidence>
<keyword evidence="2" id="KW-1185">Reference proteome</keyword>
<proteinExistence type="predicted"/>
<dbReference type="EMBL" id="BPVZ01000501">
    <property type="protein sequence ID" value="GKV51454.1"/>
    <property type="molecule type" value="Genomic_DNA"/>
</dbReference>
<sequence length="230" mass="26033">MIKCWHFFSQGIRWTPNDGKSINFLFDDWLPSGPLSTAIHGPHSLQDYSLLVADATAFLTSFGELHVQLPPLLDRTIQTTLLLSSQNTSDTFHWKLTPNGSFSLSFAYSMIANTEPNSNWDWLGRLKHFPRSLSSFGFLPTTQFQQELPLLLEAFKFLILAQDAHPLKPHYMLFATVPSSFPFGNLPIFLVLSDLLFHSHSLIGSRSTALRNSFFFGPTLSWSSVFCFLL</sequence>
<dbReference type="AlphaFoldDB" id="A0AAV5MPC5"/>
<comment type="caution">
    <text evidence="1">The sequence shown here is derived from an EMBL/GenBank/DDBJ whole genome shotgun (WGS) entry which is preliminary data.</text>
</comment>
<reference evidence="1 2" key="1">
    <citation type="journal article" date="2021" name="Commun. Biol.">
        <title>The genome of Shorea leprosula (Dipterocarpaceae) highlights the ecological relevance of drought in aseasonal tropical rainforests.</title>
        <authorList>
            <person name="Ng K.K.S."/>
            <person name="Kobayashi M.J."/>
            <person name="Fawcett J.A."/>
            <person name="Hatakeyama M."/>
            <person name="Paape T."/>
            <person name="Ng C.H."/>
            <person name="Ang C.C."/>
            <person name="Tnah L.H."/>
            <person name="Lee C.T."/>
            <person name="Nishiyama T."/>
            <person name="Sese J."/>
            <person name="O'Brien M.J."/>
            <person name="Copetti D."/>
            <person name="Mohd Noor M.I."/>
            <person name="Ong R.C."/>
            <person name="Putra M."/>
            <person name="Sireger I.Z."/>
            <person name="Indrioko S."/>
            <person name="Kosugi Y."/>
            <person name="Izuno A."/>
            <person name="Isagi Y."/>
            <person name="Lee S.L."/>
            <person name="Shimizu K.K."/>
        </authorList>
    </citation>
    <scope>NUCLEOTIDE SEQUENCE [LARGE SCALE GENOMIC DNA]</scope>
    <source>
        <strain evidence="1">214</strain>
    </source>
</reference>
<dbReference type="Proteomes" id="UP001054252">
    <property type="component" value="Unassembled WGS sequence"/>
</dbReference>
<accession>A0AAV5MPC5</accession>